<reference evidence="7" key="1">
    <citation type="journal article" date="2013" name="Genetics">
        <title>The draft genome and transcriptome of Panagrellus redivivus are shaped by the harsh demands of a free-living lifestyle.</title>
        <authorList>
            <person name="Srinivasan J."/>
            <person name="Dillman A.R."/>
            <person name="Macchietto M.G."/>
            <person name="Heikkinen L."/>
            <person name="Lakso M."/>
            <person name="Fracchia K.M."/>
            <person name="Antoshechkin I."/>
            <person name="Mortazavi A."/>
            <person name="Wong G."/>
            <person name="Sternberg P.W."/>
        </authorList>
    </citation>
    <scope>NUCLEOTIDE SEQUENCE [LARGE SCALE GENOMIC DNA]</scope>
    <source>
        <strain evidence="7">MT8872</strain>
    </source>
</reference>
<keyword evidence="7" id="KW-1185">Reference proteome</keyword>
<dbReference type="AlphaFoldDB" id="A0A7E4UZP3"/>
<dbReference type="WBParaSite" id="Pan_g14786.t1">
    <property type="protein sequence ID" value="Pan_g14786.t1"/>
    <property type="gene ID" value="Pan_g14786"/>
</dbReference>
<feature type="transmembrane region" description="Helical" evidence="5">
    <location>
        <begin position="348"/>
        <end position="368"/>
    </location>
</feature>
<keyword evidence="5" id="KW-1133">Transmembrane helix</keyword>
<dbReference type="PROSITE" id="PS00518">
    <property type="entry name" value="ZF_RING_1"/>
    <property type="match status" value="1"/>
</dbReference>
<dbReference type="InterPro" id="IPR013083">
    <property type="entry name" value="Znf_RING/FYVE/PHD"/>
</dbReference>
<dbReference type="PANTHER" id="PTHR22791:SF6">
    <property type="entry name" value="RING-TYPE DOMAIN-CONTAINING PROTEIN"/>
    <property type="match status" value="1"/>
</dbReference>
<evidence type="ECO:0000256" key="5">
    <source>
        <dbReference type="SAM" id="Phobius"/>
    </source>
</evidence>
<dbReference type="InterPro" id="IPR027370">
    <property type="entry name" value="Znf-RING_euk"/>
</dbReference>
<dbReference type="InterPro" id="IPR001841">
    <property type="entry name" value="Znf_RING"/>
</dbReference>
<feature type="domain" description="RING-type" evidence="6">
    <location>
        <begin position="257"/>
        <end position="300"/>
    </location>
</feature>
<dbReference type="Proteomes" id="UP000492821">
    <property type="component" value="Unassembled WGS sequence"/>
</dbReference>
<dbReference type="PANTHER" id="PTHR22791">
    <property type="entry name" value="RING-TYPE DOMAIN-CONTAINING PROTEIN"/>
    <property type="match status" value="1"/>
</dbReference>
<evidence type="ECO:0000256" key="1">
    <source>
        <dbReference type="ARBA" id="ARBA00022723"/>
    </source>
</evidence>
<evidence type="ECO:0000256" key="2">
    <source>
        <dbReference type="ARBA" id="ARBA00022771"/>
    </source>
</evidence>
<reference evidence="8" key="2">
    <citation type="submission" date="2020-10" db="UniProtKB">
        <authorList>
            <consortium name="WormBaseParasite"/>
        </authorList>
    </citation>
    <scope>IDENTIFICATION</scope>
</reference>
<sequence>MESTTSSVSVPDTKGVKINECCICYYTYNSSNRAPLSLPCGHTFCKQCTKQMKSILSIKCATCRKVLHVGIKDAPKNYALIQTLENFNLLASDDTVENIATKAVKLNDNVNVVPARRSNLFNANITVSEKKDAVIHHFDAPTRRGSLSILSEQLQSFIGVRYVNFTPKAWTFEYAHCSNTVMYVFGSRSGKALQLYPSLSWKDPQSRIPSHTIPFPHSALAYSASLLTHNQLQMWKQKKSTISYRAPEFEGAEISECCICCYTYNRTNRVPLTTHCGHTFCKSCIERMTMGILFSCAICRANSCSGFGLNPMPKNLTLIETLKNFNLLSDDIGEIEDTCEIEKTMQSILTTVFLFFVFTFIMLLPSLLRSYASLS</sequence>
<accession>A0A7E4UZP3</accession>
<name>A0A7E4UZP3_PANRE</name>
<dbReference type="InterPro" id="IPR051435">
    <property type="entry name" value="RING_finger_E3_ubiq-ligases"/>
</dbReference>
<evidence type="ECO:0000313" key="8">
    <source>
        <dbReference type="WBParaSite" id="Pan_g14786.t1"/>
    </source>
</evidence>
<feature type="domain" description="RING-type" evidence="6">
    <location>
        <begin position="21"/>
        <end position="64"/>
    </location>
</feature>
<dbReference type="SMART" id="SM00184">
    <property type="entry name" value="RING"/>
    <property type="match status" value="2"/>
</dbReference>
<evidence type="ECO:0000256" key="3">
    <source>
        <dbReference type="ARBA" id="ARBA00022833"/>
    </source>
</evidence>
<dbReference type="GO" id="GO:0008270">
    <property type="term" value="F:zinc ion binding"/>
    <property type="evidence" value="ECO:0007669"/>
    <property type="project" value="UniProtKB-KW"/>
</dbReference>
<dbReference type="GO" id="GO:0061630">
    <property type="term" value="F:ubiquitin protein ligase activity"/>
    <property type="evidence" value="ECO:0007669"/>
    <property type="project" value="TreeGrafter"/>
</dbReference>
<evidence type="ECO:0000259" key="6">
    <source>
        <dbReference type="PROSITE" id="PS50089"/>
    </source>
</evidence>
<proteinExistence type="predicted"/>
<organism evidence="7 8">
    <name type="scientific">Panagrellus redivivus</name>
    <name type="common">Microworm</name>
    <dbReference type="NCBI Taxonomy" id="6233"/>
    <lineage>
        <taxon>Eukaryota</taxon>
        <taxon>Metazoa</taxon>
        <taxon>Ecdysozoa</taxon>
        <taxon>Nematoda</taxon>
        <taxon>Chromadorea</taxon>
        <taxon>Rhabditida</taxon>
        <taxon>Tylenchina</taxon>
        <taxon>Panagrolaimomorpha</taxon>
        <taxon>Panagrolaimoidea</taxon>
        <taxon>Panagrolaimidae</taxon>
        <taxon>Panagrellus</taxon>
    </lineage>
</organism>
<dbReference type="Gene3D" id="3.30.40.10">
    <property type="entry name" value="Zinc/RING finger domain, C3HC4 (zinc finger)"/>
    <property type="match status" value="2"/>
</dbReference>
<dbReference type="Pfam" id="PF13639">
    <property type="entry name" value="zf-RING_2"/>
    <property type="match status" value="1"/>
</dbReference>
<keyword evidence="3" id="KW-0862">Zinc</keyword>
<evidence type="ECO:0000256" key="4">
    <source>
        <dbReference type="PROSITE-ProRule" id="PRU00175"/>
    </source>
</evidence>
<keyword evidence="2 4" id="KW-0863">Zinc-finger</keyword>
<protein>
    <submittedName>
        <fullName evidence="8">RING-type domain-containing protein</fullName>
    </submittedName>
</protein>
<evidence type="ECO:0000313" key="7">
    <source>
        <dbReference type="Proteomes" id="UP000492821"/>
    </source>
</evidence>
<keyword evidence="5" id="KW-0472">Membrane</keyword>
<dbReference type="Pfam" id="PF13445">
    <property type="entry name" value="zf-RING_UBOX"/>
    <property type="match status" value="1"/>
</dbReference>
<dbReference type="GO" id="GO:0016567">
    <property type="term" value="P:protein ubiquitination"/>
    <property type="evidence" value="ECO:0007669"/>
    <property type="project" value="TreeGrafter"/>
</dbReference>
<keyword evidence="5" id="KW-0812">Transmembrane</keyword>
<dbReference type="SUPFAM" id="SSF57850">
    <property type="entry name" value="RING/U-box"/>
    <property type="match status" value="2"/>
</dbReference>
<keyword evidence="1" id="KW-0479">Metal-binding</keyword>
<dbReference type="PROSITE" id="PS50089">
    <property type="entry name" value="ZF_RING_2"/>
    <property type="match status" value="2"/>
</dbReference>
<dbReference type="InterPro" id="IPR017907">
    <property type="entry name" value="Znf_RING_CS"/>
</dbReference>